<organism evidence="1 2">
    <name type="scientific">Actinomadura bangladeshensis</name>
    <dbReference type="NCBI Taxonomy" id="453573"/>
    <lineage>
        <taxon>Bacteria</taxon>
        <taxon>Bacillati</taxon>
        <taxon>Actinomycetota</taxon>
        <taxon>Actinomycetes</taxon>
        <taxon>Streptosporangiales</taxon>
        <taxon>Thermomonosporaceae</taxon>
        <taxon>Actinomadura</taxon>
    </lineage>
</organism>
<comment type="caution">
    <text evidence="1">The sequence shown here is derived from an EMBL/GenBank/DDBJ whole genome shotgun (WGS) entry which is preliminary data.</text>
</comment>
<keyword evidence="2" id="KW-1185">Reference proteome</keyword>
<evidence type="ECO:0000313" key="1">
    <source>
        <dbReference type="EMBL" id="TDC15334.1"/>
    </source>
</evidence>
<evidence type="ECO:0000313" key="2">
    <source>
        <dbReference type="Proteomes" id="UP000295431"/>
    </source>
</evidence>
<dbReference type="Proteomes" id="UP000295431">
    <property type="component" value="Unassembled WGS sequence"/>
</dbReference>
<name>A0A4R4P1C3_9ACTN</name>
<dbReference type="EMBL" id="SMJW01000068">
    <property type="protein sequence ID" value="TDC15334.1"/>
    <property type="molecule type" value="Genomic_DNA"/>
</dbReference>
<reference evidence="1 2" key="1">
    <citation type="submission" date="2019-03" db="EMBL/GenBank/DDBJ databases">
        <title>Draft genome sequences of novel Actinobacteria.</title>
        <authorList>
            <person name="Sahin N."/>
            <person name="Ay H."/>
            <person name="Saygin H."/>
        </authorList>
    </citation>
    <scope>NUCLEOTIDE SEQUENCE [LARGE SCALE GENOMIC DNA]</scope>
    <source>
        <strain evidence="1 2">DSM 45347</strain>
    </source>
</reference>
<dbReference type="RefSeq" id="WP_131939801.1">
    <property type="nucleotide sequence ID" value="NZ_BAAAMX010000004.1"/>
</dbReference>
<dbReference type="AlphaFoldDB" id="A0A4R4P1C3"/>
<protein>
    <recommendedName>
        <fullName evidence="3">DoxX family membrane protein</fullName>
    </recommendedName>
</protein>
<sequence>MALLRTAGIALAATGAAHFAAPKVFEPISRLAFPHDTDAWIKRNGATELALGVALTVDRTRKAGLVGTALYTAWLAARTASNRRPA</sequence>
<dbReference type="OrthoDB" id="3482508at2"/>
<accession>A0A4R4P1C3</accession>
<gene>
    <name evidence="1" type="ORF">E1284_15575</name>
</gene>
<proteinExistence type="predicted"/>
<evidence type="ECO:0008006" key="3">
    <source>
        <dbReference type="Google" id="ProtNLM"/>
    </source>
</evidence>